<evidence type="ECO:0000259" key="4">
    <source>
        <dbReference type="PROSITE" id="PS50932"/>
    </source>
</evidence>
<evidence type="ECO:0000313" key="5">
    <source>
        <dbReference type="EMBL" id="NVP57464.1"/>
    </source>
</evidence>
<dbReference type="Gene3D" id="1.10.260.40">
    <property type="entry name" value="lambda repressor-like DNA-binding domains"/>
    <property type="match status" value="1"/>
</dbReference>
<dbReference type="SUPFAM" id="SSF47413">
    <property type="entry name" value="lambda repressor-like DNA-binding domains"/>
    <property type="match status" value="1"/>
</dbReference>
<dbReference type="Proteomes" id="UP000659172">
    <property type="component" value="Unassembled WGS sequence"/>
</dbReference>
<dbReference type="InterPro" id="IPR010982">
    <property type="entry name" value="Lambda_DNA-bd_dom_sf"/>
</dbReference>
<dbReference type="Pfam" id="PF00356">
    <property type="entry name" value="LacI"/>
    <property type="match status" value="1"/>
</dbReference>
<protein>
    <submittedName>
        <fullName evidence="5">LacI family DNA-binding transcriptional regulator</fullName>
    </submittedName>
</protein>
<dbReference type="EMBL" id="JABXYK010000013">
    <property type="protein sequence ID" value="NVP57464.1"/>
    <property type="molecule type" value="Genomic_DNA"/>
</dbReference>
<dbReference type="PANTHER" id="PTHR30146">
    <property type="entry name" value="LACI-RELATED TRANSCRIPTIONAL REPRESSOR"/>
    <property type="match status" value="1"/>
</dbReference>
<dbReference type="GO" id="GO:0003677">
    <property type="term" value="F:DNA binding"/>
    <property type="evidence" value="ECO:0007669"/>
    <property type="project" value="UniProtKB-KW"/>
</dbReference>
<evidence type="ECO:0000313" key="6">
    <source>
        <dbReference type="Proteomes" id="UP000659172"/>
    </source>
</evidence>
<dbReference type="InterPro" id="IPR000843">
    <property type="entry name" value="HTH_LacI"/>
</dbReference>
<accession>A0ABX2QMC0</accession>
<proteinExistence type="predicted"/>
<evidence type="ECO:0000256" key="1">
    <source>
        <dbReference type="ARBA" id="ARBA00023015"/>
    </source>
</evidence>
<feature type="domain" description="HTH lacI-type" evidence="4">
    <location>
        <begin position="1"/>
        <end position="53"/>
    </location>
</feature>
<dbReference type="Gene3D" id="3.40.50.2300">
    <property type="match status" value="2"/>
</dbReference>
<evidence type="ECO:0000256" key="3">
    <source>
        <dbReference type="ARBA" id="ARBA00023163"/>
    </source>
</evidence>
<keyword evidence="3" id="KW-0804">Transcription</keyword>
<dbReference type="CDD" id="cd01575">
    <property type="entry name" value="PBP1_GntR"/>
    <property type="match status" value="1"/>
</dbReference>
<keyword evidence="2 5" id="KW-0238">DNA-binding</keyword>
<reference evidence="5 6" key="1">
    <citation type="submission" date="2020-06" db="EMBL/GenBank/DDBJ databases">
        <title>Rhizobium sp.nov. isolated from the tomato plant.</title>
        <authorList>
            <person name="Thin K.K."/>
            <person name="Zhang X."/>
            <person name="He S."/>
        </authorList>
    </citation>
    <scope>NUCLEOTIDE SEQUENCE [LARGE SCALE GENOMIC DNA]</scope>
    <source>
        <strain evidence="5 6">DBTS2</strain>
    </source>
</reference>
<gene>
    <name evidence="5" type="ORF">HV823_19565</name>
</gene>
<dbReference type="PROSITE" id="PS50932">
    <property type="entry name" value="HTH_LACI_2"/>
    <property type="match status" value="1"/>
</dbReference>
<sequence length="340" mass="37088">MQSVAAAAGVSPMTVSNTFRYPERVQEETRQKVLRIAAELGYVPNYAAGNLASGQSRVIGAVIPSIKNSSFYNYVRGMQDAVASEGYELILKLADTQRNETAAIETFVGLRVAGIALVGDEHEEQALRLMRKTGVPVVEAWVQDAPFDMAVGFSTYEATRALVDLLLESGRRHIGFIGYAGAASRRFKQRMPAFRERLAAYGLRSDLVHLVDETDGFGAGPKALEGLFRLDPDLDALLCPTDIVAAGVVFECGRRGWRVPEQIAVVGWGDYEIASEITPALTTLQPNTYQMGQAAMRMIVERVKGDESAGKIMDTGFEVLRRDSVSWTSEPMRGISTVTA</sequence>
<dbReference type="SUPFAM" id="SSF53822">
    <property type="entry name" value="Periplasmic binding protein-like I"/>
    <property type="match status" value="1"/>
</dbReference>
<dbReference type="InterPro" id="IPR028082">
    <property type="entry name" value="Peripla_BP_I"/>
</dbReference>
<comment type="caution">
    <text evidence="5">The sequence shown here is derived from an EMBL/GenBank/DDBJ whole genome shotgun (WGS) entry which is preliminary data.</text>
</comment>
<keyword evidence="1" id="KW-0805">Transcription regulation</keyword>
<keyword evidence="6" id="KW-1185">Reference proteome</keyword>
<organism evidence="5 6">
    <name type="scientific">Mycoplana rhizolycopersici</name>
    <dbReference type="NCBI Taxonomy" id="2746702"/>
    <lineage>
        <taxon>Bacteria</taxon>
        <taxon>Pseudomonadati</taxon>
        <taxon>Pseudomonadota</taxon>
        <taxon>Alphaproteobacteria</taxon>
        <taxon>Hyphomicrobiales</taxon>
        <taxon>Rhizobiaceae</taxon>
        <taxon>Mycoplana</taxon>
    </lineage>
</organism>
<dbReference type="InterPro" id="IPR046335">
    <property type="entry name" value="LacI/GalR-like_sensor"/>
</dbReference>
<dbReference type="PANTHER" id="PTHR30146:SF33">
    <property type="entry name" value="TRANSCRIPTIONAL REGULATOR"/>
    <property type="match status" value="1"/>
</dbReference>
<dbReference type="CDD" id="cd01392">
    <property type="entry name" value="HTH_LacI"/>
    <property type="match status" value="1"/>
</dbReference>
<dbReference type="SMART" id="SM00354">
    <property type="entry name" value="HTH_LACI"/>
    <property type="match status" value="1"/>
</dbReference>
<evidence type="ECO:0000256" key="2">
    <source>
        <dbReference type="ARBA" id="ARBA00023125"/>
    </source>
</evidence>
<dbReference type="Pfam" id="PF13377">
    <property type="entry name" value="Peripla_BP_3"/>
    <property type="match status" value="1"/>
</dbReference>
<name>A0ABX2QMC0_9HYPH</name>